<comment type="caution">
    <text evidence="2">The sequence shown here is derived from an EMBL/GenBank/DDBJ whole genome shotgun (WGS) entry which is preliminary data.</text>
</comment>
<feature type="compositionally biased region" description="Low complexity" evidence="1">
    <location>
        <begin position="126"/>
        <end position="136"/>
    </location>
</feature>
<feature type="region of interest" description="Disordered" evidence="1">
    <location>
        <begin position="170"/>
        <end position="205"/>
    </location>
</feature>
<gene>
    <name evidence="2" type="ORF">P5673_033678</name>
</gene>
<accession>A0AAD9PPN2</accession>
<proteinExistence type="predicted"/>
<feature type="compositionally biased region" description="Polar residues" evidence="1">
    <location>
        <begin position="195"/>
        <end position="205"/>
    </location>
</feature>
<dbReference type="Proteomes" id="UP001249851">
    <property type="component" value="Unassembled WGS sequence"/>
</dbReference>
<protein>
    <submittedName>
        <fullName evidence="2">Uncharacterized protein</fullName>
    </submittedName>
</protein>
<evidence type="ECO:0000313" key="3">
    <source>
        <dbReference type="Proteomes" id="UP001249851"/>
    </source>
</evidence>
<keyword evidence="3" id="KW-1185">Reference proteome</keyword>
<feature type="region of interest" description="Disordered" evidence="1">
    <location>
        <begin position="108"/>
        <end position="136"/>
    </location>
</feature>
<dbReference type="CDD" id="cd14279">
    <property type="entry name" value="CUE"/>
    <property type="match status" value="1"/>
</dbReference>
<feature type="compositionally biased region" description="Polar residues" evidence="1">
    <location>
        <begin position="108"/>
        <end position="125"/>
    </location>
</feature>
<dbReference type="AlphaFoldDB" id="A0AAD9PPN2"/>
<organism evidence="2 3">
    <name type="scientific">Acropora cervicornis</name>
    <name type="common">Staghorn coral</name>
    <dbReference type="NCBI Taxonomy" id="6130"/>
    <lineage>
        <taxon>Eukaryota</taxon>
        <taxon>Metazoa</taxon>
        <taxon>Cnidaria</taxon>
        <taxon>Anthozoa</taxon>
        <taxon>Hexacorallia</taxon>
        <taxon>Scleractinia</taxon>
        <taxon>Astrocoeniina</taxon>
        <taxon>Acroporidae</taxon>
        <taxon>Acropora</taxon>
    </lineage>
</organism>
<dbReference type="EMBL" id="JARQWQ010000324">
    <property type="protein sequence ID" value="KAK2546704.1"/>
    <property type="molecule type" value="Genomic_DNA"/>
</dbReference>
<evidence type="ECO:0000256" key="1">
    <source>
        <dbReference type="SAM" id="MobiDB-lite"/>
    </source>
</evidence>
<reference evidence="2" key="2">
    <citation type="journal article" date="2023" name="Science">
        <title>Genomic signatures of disease resistance in endangered staghorn corals.</title>
        <authorList>
            <person name="Vollmer S.V."/>
            <person name="Selwyn J.D."/>
            <person name="Despard B.A."/>
            <person name="Roesel C.L."/>
        </authorList>
    </citation>
    <scope>NUCLEOTIDE SEQUENCE</scope>
    <source>
        <strain evidence="2">K2</strain>
    </source>
</reference>
<name>A0AAD9PPN2_ACRCE</name>
<sequence>MVDLLTNVDEISTRLSIQEVLMNRIPEIHFEDFDSVKVKGKKVTTPVFKKHQDVGYKQLKALGGQGPVYVRLKNKLVPSETNTASHSEEVVQVTDGKTAPHDVVATNMSSTQGPQPSCGSALVTTSSQQPGSGSMSSYSAQLKQIFPHHNETCLEGVLSESHSIHDAISKILSGPDDAGGSWDHQEEVDDLSHSPFDTGSQPRHQ</sequence>
<evidence type="ECO:0000313" key="2">
    <source>
        <dbReference type="EMBL" id="KAK2546704.1"/>
    </source>
</evidence>
<reference evidence="2" key="1">
    <citation type="journal article" date="2023" name="G3 (Bethesda)">
        <title>Whole genome assembly and annotation of the endangered Caribbean coral Acropora cervicornis.</title>
        <authorList>
            <person name="Selwyn J.D."/>
            <person name="Vollmer S.V."/>
        </authorList>
    </citation>
    <scope>NUCLEOTIDE SEQUENCE</scope>
    <source>
        <strain evidence="2">K2</strain>
    </source>
</reference>